<keyword evidence="3" id="KW-0969">Cilium</keyword>
<gene>
    <name evidence="3" type="ORF">H7F51_08820</name>
</gene>
<dbReference type="RefSeq" id="WP_185663897.1">
    <property type="nucleotide sequence ID" value="NZ_JACLAW010000006.1"/>
</dbReference>
<keyword evidence="4" id="KW-1185">Reference proteome</keyword>
<dbReference type="EMBL" id="JACLAW010000006">
    <property type="protein sequence ID" value="MBC2665625.1"/>
    <property type="molecule type" value="Genomic_DNA"/>
</dbReference>
<protein>
    <submittedName>
        <fullName evidence="3">Flagella basal body P-ring formation protein FlgA</fullName>
    </submittedName>
</protein>
<dbReference type="Gene3D" id="2.30.30.760">
    <property type="match status" value="1"/>
</dbReference>
<dbReference type="InterPro" id="IPR017585">
    <property type="entry name" value="SAF_FlgA"/>
</dbReference>
<keyword evidence="3" id="KW-0282">Flagellum</keyword>
<feature type="domain" description="Flagella basal body P-ring formation protein FlgA SAF" evidence="2">
    <location>
        <begin position="93"/>
        <end position="155"/>
    </location>
</feature>
<reference evidence="3 4" key="1">
    <citation type="submission" date="2020-08" db="EMBL/GenBank/DDBJ databases">
        <title>The genome sequence of type strain Novosphingobium flavum NBRC 111647.</title>
        <authorList>
            <person name="Liu Y."/>
        </authorList>
    </citation>
    <scope>NUCLEOTIDE SEQUENCE [LARGE SCALE GENOMIC DNA]</scope>
    <source>
        <strain evidence="3 4">NBRC 111647</strain>
    </source>
</reference>
<organism evidence="3 4">
    <name type="scientific">Novosphingobium flavum</name>
    <dbReference type="NCBI Taxonomy" id="1778672"/>
    <lineage>
        <taxon>Bacteria</taxon>
        <taxon>Pseudomonadati</taxon>
        <taxon>Pseudomonadota</taxon>
        <taxon>Alphaproteobacteria</taxon>
        <taxon>Sphingomonadales</taxon>
        <taxon>Sphingomonadaceae</taxon>
        <taxon>Novosphingobium</taxon>
    </lineage>
</organism>
<dbReference type="Proteomes" id="UP000566813">
    <property type="component" value="Unassembled WGS sequence"/>
</dbReference>
<evidence type="ECO:0000313" key="4">
    <source>
        <dbReference type="Proteomes" id="UP000566813"/>
    </source>
</evidence>
<evidence type="ECO:0000313" key="3">
    <source>
        <dbReference type="EMBL" id="MBC2665625.1"/>
    </source>
</evidence>
<name>A0A7X1KLV5_9SPHN</name>
<comment type="caution">
    <text evidence="3">The sequence shown here is derived from an EMBL/GenBank/DDBJ whole genome shotgun (WGS) entry which is preliminary data.</text>
</comment>
<evidence type="ECO:0000259" key="2">
    <source>
        <dbReference type="Pfam" id="PF13144"/>
    </source>
</evidence>
<accession>A0A7X1KLV5</accession>
<dbReference type="Pfam" id="PF13144">
    <property type="entry name" value="ChapFlgA"/>
    <property type="match status" value="1"/>
</dbReference>
<proteinExistence type="predicted"/>
<keyword evidence="1" id="KW-0732">Signal</keyword>
<feature type="signal peptide" evidence="1">
    <location>
        <begin position="1"/>
        <end position="16"/>
    </location>
</feature>
<sequence>MTPIAALLFAAATAFADPAAIDQTVAEFTGAPLGTPGGAAQGVDRRLKLAACRNPLSLGWYAGRRDTVLVQCPDAAGWRLFVPLLQNALAPAQAAPAILRGEAVTILISGEGFTVFQPGQALDGGAVGSWIRVKNAASAGAEPVRARIVRPGLVRLDLGTDLP</sequence>
<evidence type="ECO:0000256" key="1">
    <source>
        <dbReference type="SAM" id="SignalP"/>
    </source>
</evidence>
<dbReference type="AlphaFoldDB" id="A0A7X1KLV5"/>
<keyword evidence="3" id="KW-0966">Cell projection</keyword>
<feature type="chain" id="PRO_5031278990" evidence="1">
    <location>
        <begin position="17"/>
        <end position="163"/>
    </location>
</feature>